<reference evidence="1" key="1">
    <citation type="submission" date="2017-07" db="EMBL/GenBank/DDBJ databases">
        <title>Taro Niue Genome Assembly and Annotation.</title>
        <authorList>
            <person name="Atibalentja N."/>
            <person name="Keating K."/>
            <person name="Fields C.J."/>
        </authorList>
    </citation>
    <scope>NUCLEOTIDE SEQUENCE</scope>
    <source>
        <strain evidence="1">Niue_2</strain>
        <tissue evidence="1">Leaf</tissue>
    </source>
</reference>
<gene>
    <name evidence="1" type="ORF">Taro_022257</name>
</gene>
<organism evidence="1 2">
    <name type="scientific">Colocasia esculenta</name>
    <name type="common">Wild taro</name>
    <name type="synonym">Arum esculentum</name>
    <dbReference type="NCBI Taxonomy" id="4460"/>
    <lineage>
        <taxon>Eukaryota</taxon>
        <taxon>Viridiplantae</taxon>
        <taxon>Streptophyta</taxon>
        <taxon>Embryophyta</taxon>
        <taxon>Tracheophyta</taxon>
        <taxon>Spermatophyta</taxon>
        <taxon>Magnoliopsida</taxon>
        <taxon>Liliopsida</taxon>
        <taxon>Araceae</taxon>
        <taxon>Aroideae</taxon>
        <taxon>Colocasieae</taxon>
        <taxon>Colocasia</taxon>
    </lineage>
</organism>
<protein>
    <submittedName>
        <fullName evidence="1">Uncharacterized protein</fullName>
    </submittedName>
</protein>
<evidence type="ECO:0000313" key="1">
    <source>
        <dbReference type="EMBL" id="MQL89687.1"/>
    </source>
</evidence>
<keyword evidence="2" id="KW-1185">Reference proteome</keyword>
<dbReference type="EMBL" id="NMUH01001168">
    <property type="protein sequence ID" value="MQL89687.1"/>
    <property type="molecule type" value="Genomic_DNA"/>
</dbReference>
<accession>A0A843V4V3</accession>
<dbReference type="Proteomes" id="UP000652761">
    <property type="component" value="Unassembled WGS sequence"/>
</dbReference>
<sequence length="178" mass="19034">MSPSQHRGLKARAPKPFLLSRASPFPLSFSRPLGVSSGFGVPPPCSGGRAEEGVAPFAQGSCSCRAMRGGDISTYEKAPTGAFFAWSVSPVSGRFLEEESSEPPTGLKATYPVSPSDCLSPGARHLRLVLCERLLPLPGTPVLESLSREYSRLRVCSKLSWLVCDAEDSLEFYPAQAS</sequence>
<proteinExistence type="predicted"/>
<evidence type="ECO:0000313" key="2">
    <source>
        <dbReference type="Proteomes" id="UP000652761"/>
    </source>
</evidence>
<dbReference type="AlphaFoldDB" id="A0A843V4V3"/>
<comment type="caution">
    <text evidence="1">The sequence shown here is derived from an EMBL/GenBank/DDBJ whole genome shotgun (WGS) entry which is preliminary data.</text>
</comment>
<name>A0A843V4V3_COLES</name>